<feature type="compositionally biased region" description="Acidic residues" evidence="1">
    <location>
        <begin position="313"/>
        <end position="331"/>
    </location>
</feature>
<dbReference type="PROSITE" id="PS50994">
    <property type="entry name" value="INTEGRASE"/>
    <property type="match status" value="1"/>
</dbReference>
<name>A0ABY6KIA3_9ARAC</name>
<protein>
    <recommendedName>
        <fullName evidence="2">Integrase catalytic domain-containing protein</fullName>
    </recommendedName>
</protein>
<dbReference type="InterPro" id="IPR040676">
    <property type="entry name" value="DUF5641"/>
</dbReference>
<dbReference type="Gene3D" id="3.30.420.10">
    <property type="entry name" value="Ribonuclease H-like superfamily/Ribonuclease H"/>
    <property type="match status" value="3"/>
</dbReference>
<evidence type="ECO:0000313" key="4">
    <source>
        <dbReference type="Proteomes" id="UP001235939"/>
    </source>
</evidence>
<sequence length="574" mass="66996">MMNQHSDPELRDLIQIFRKDPCDRTVGEQNIINDYSYKGGRLFRMVKNGEEVRALYVIPKSKRPFSIVHMDHVGPFVGSTRGNQELLVIVDNLTRFVRLSPVRNTSTQNVLEVMKSFVNDFGLPDKIISDRGNGMVERVNRTVLSTIAIGIEDPRRKDWDLKIKEVERDLNNAVNKTTNKTPFETLHGYSPRFHDGILRRLADEDMDPWTEPEKIQESVRTQIENKQEIMKTYYDKKKCRTLQFEVGEIVVMRHVPKMTGEPTKAQPKYRRPLIITEVLPSDTYRVTQLSERTGGRFYTTTAHISQLKSLHSEEDDSTTEESPDEESEEEDTLRRNPRRSCNAKFNRGRLKSRNGRINTRTKNKLEVKSTYSGVVGGFWERMIRMIKYLLRKILDHRKLNYEQLETYLIEVESTINKRPLTYITENSDDLIPLTPAMFLQDRTTHFPDIEKITADTFRSRHRALQQIKRELRQRFRKEYLGLLVQKGKEGSGFNLRIGDIVLIGNDDQRRIDWPMAKIEELIPGRDEKIRVARIRTTRGILIRPIQKIYPLEVTSEEHMALLTLCAHTKRVGVC</sequence>
<dbReference type="PANTHER" id="PTHR47331:SF2">
    <property type="match status" value="1"/>
</dbReference>
<reference evidence="3 4" key="1">
    <citation type="submission" date="2022-01" db="EMBL/GenBank/DDBJ databases">
        <title>A chromosomal length assembly of Cordylochernes scorpioides.</title>
        <authorList>
            <person name="Zeh D."/>
            <person name="Zeh J."/>
        </authorList>
    </citation>
    <scope>NUCLEOTIDE SEQUENCE [LARGE SCALE GENOMIC DNA]</scope>
    <source>
        <strain evidence="3">IN4F17</strain>
        <tissue evidence="3">Whole Body</tissue>
    </source>
</reference>
<feature type="region of interest" description="Disordered" evidence="1">
    <location>
        <begin position="307"/>
        <end position="342"/>
    </location>
</feature>
<dbReference type="PANTHER" id="PTHR47331">
    <property type="entry name" value="PHD-TYPE DOMAIN-CONTAINING PROTEIN"/>
    <property type="match status" value="1"/>
</dbReference>
<proteinExistence type="predicted"/>
<dbReference type="Pfam" id="PF18701">
    <property type="entry name" value="DUF5641"/>
    <property type="match status" value="1"/>
</dbReference>
<dbReference type="EMBL" id="CP092867">
    <property type="protein sequence ID" value="UYV67921.1"/>
    <property type="molecule type" value="Genomic_DNA"/>
</dbReference>
<organism evidence="3 4">
    <name type="scientific">Cordylochernes scorpioides</name>
    <dbReference type="NCBI Taxonomy" id="51811"/>
    <lineage>
        <taxon>Eukaryota</taxon>
        <taxon>Metazoa</taxon>
        <taxon>Ecdysozoa</taxon>
        <taxon>Arthropoda</taxon>
        <taxon>Chelicerata</taxon>
        <taxon>Arachnida</taxon>
        <taxon>Pseudoscorpiones</taxon>
        <taxon>Cheliferoidea</taxon>
        <taxon>Chernetidae</taxon>
        <taxon>Cordylochernes</taxon>
    </lineage>
</organism>
<dbReference type="Pfam" id="PF00665">
    <property type="entry name" value="rve"/>
    <property type="match status" value="1"/>
</dbReference>
<dbReference type="Proteomes" id="UP001235939">
    <property type="component" value="Chromosome 05"/>
</dbReference>
<gene>
    <name evidence="3" type="ORF">LAZ67_5002505</name>
</gene>
<dbReference type="InterPro" id="IPR012337">
    <property type="entry name" value="RNaseH-like_sf"/>
</dbReference>
<feature type="domain" description="Integrase catalytic" evidence="2">
    <location>
        <begin position="60"/>
        <end position="149"/>
    </location>
</feature>
<evidence type="ECO:0000259" key="2">
    <source>
        <dbReference type="PROSITE" id="PS50994"/>
    </source>
</evidence>
<dbReference type="InterPro" id="IPR036397">
    <property type="entry name" value="RNaseH_sf"/>
</dbReference>
<accession>A0ABY6KIA3</accession>
<evidence type="ECO:0000313" key="3">
    <source>
        <dbReference type="EMBL" id="UYV67921.1"/>
    </source>
</evidence>
<evidence type="ECO:0000256" key="1">
    <source>
        <dbReference type="SAM" id="MobiDB-lite"/>
    </source>
</evidence>
<dbReference type="SUPFAM" id="SSF53098">
    <property type="entry name" value="Ribonuclease H-like"/>
    <property type="match status" value="1"/>
</dbReference>
<dbReference type="InterPro" id="IPR001584">
    <property type="entry name" value="Integrase_cat-core"/>
</dbReference>
<keyword evidence="4" id="KW-1185">Reference proteome</keyword>